<dbReference type="OrthoDB" id="8505at2157"/>
<dbReference type="SUPFAM" id="SSF54913">
    <property type="entry name" value="GlnB-like"/>
    <property type="match status" value="1"/>
</dbReference>
<dbReference type="PANTHER" id="PTHR35983">
    <property type="entry name" value="UPF0166 PROTEIN TM_0021"/>
    <property type="match status" value="1"/>
</dbReference>
<reference evidence="2 3" key="1">
    <citation type="journal article" date="2013" name="Genome Announc.">
        <title>Draft Genome Sequence of a Highly Flagellated, Fast-Swimming Archaeon, Methanocaldococcus villosus Strain KIN24-T80 (DSM 22612).</title>
        <authorList>
            <person name="Thennarasu S."/>
            <person name="Polireddy D."/>
            <person name="Antony A."/>
            <person name="Yada M.R."/>
            <person name="Algarawi S."/>
            <person name="Sivakumar N."/>
        </authorList>
    </citation>
    <scope>NUCLEOTIDE SEQUENCE [LARGE SCALE GENOMIC DNA]</scope>
    <source>
        <strain evidence="2 3">KIN24-T80</strain>
    </source>
</reference>
<protein>
    <submittedName>
        <fullName evidence="2">Uncharacterized protein</fullName>
    </submittedName>
</protein>
<dbReference type="InterPro" id="IPR003793">
    <property type="entry name" value="UPF0166"/>
</dbReference>
<organism evidence="2 3">
    <name type="scientific">Methanocaldococcus villosus KIN24-T80</name>
    <dbReference type="NCBI Taxonomy" id="1069083"/>
    <lineage>
        <taxon>Archaea</taxon>
        <taxon>Methanobacteriati</taxon>
        <taxon>Methanobacteriota</taxon>
        <taxon>Methanomada group</taxon>
        <taxon>Methanococci</taxon>
        <taxon>Methanococcales</taxon>
        <taxon>Methanocaldococcaceae</taxon>
        <taxon>Methanocaldococcus</taxon>
    </lineage>
</organism>
<dbReference type="PANTHER" id="PTHR35983:SF1">
    <property type="entry name" value="UPF0166 PROTEIN TM_0021"/>
    <property type="match status" value="1"/>
</dbReference>
<evidence type="ECO:0000313" key="3">
    <source>
        <dbReference type="Proteomes" id="UP000053695"/>
    </source>
</evidence>
<evidence type="ECO:0000256" key="1">
    <source>
        <dbReference type="ARBA" id="ARBA00010554"/>
    </source>
</evidence>
<dbReference type="Gene3D" id="3.30.70.120">
    <property type="match status" value="1"/>
</dbReference>
<dbReference type="RefSeq" id="WP_004590636.1">
    <property type="nucleotide sequence ID" value="NZ_APMM01000017.1"/>
</dbReference>
<sequence length="107" mass="12196">MLRAKILRIYLKEGDKYNDEPAYKYILKLLKKEGISGATVFRGVAGYGVRGISQMDIFRLSINLPIVIECVDLEENINRVLPKIHKVINNNGLIVVMKCKVYLGEKE</sequence>
<accession>N6V273</accession>
<comment type="caution">
    <text evidence="2">The sequence shown here is derived from an EMBL/GenBank/DDBJ whole genome shotgun (WGS) entry which is preliminary data.</text>
</comment>
<dbReference type="EMBL" id="APMM01000017">
    <property type="protein sequence ID" value="ENN96378.1"/>
    <property type="molecule type" value="Genomic_DNA"/>
</dbReference>
<keyword evidence="3" id="KW-1185">Reference proteome</keyword>
<evidence type="ECO:0000313" key="2">
    <source>
        <dbReference type="EMBL" id="ENN96378.1"/>
    </source>
</evidence>
<dbReference type="Pfam" id="PF02641">
    <property type="entry name" value="DUF190"/>
    <property type="match status" value="1"/>
</dbReference>
<dbReference type="AlphaFoldDB" id="N6V273"/>
<dbReference type="Proteomes" id="UP000053695">
    <property type="component" value="Unassembled WGS sequence"/>
</dbReference>
<dbReference type="InterPro" id="IPR015867">
    <property type="entry name" value="N-reg_PII/ATP_PRibTrfase_C"/>
</dbReference>
<gene>
    <name evidence="2" type="ORF">J422_02849</name>
</gene>
<comment type="similarity">
    <text evidence="1">Belongs to the UPF0166 family.</text>
</comment>
<dbReference type="PATRIC" id="fig|1069083.5.peg.559"/>
<name>N6V273_9EURY</name>
<dbReference type="InterPro" id="IPR011322">
    <property type="entry name" value="N-reg_PII-like_a/b"/>
</dbReference>
<proteinExistence type="inferred from homology"/>
<dbReference type="STRING" id="1069083.GCA_000371805_00119"/>